<evidence type="ECO:0000313" key="2">
    <source>
        <dbReference type="EMBL" id="OAB88716.1"/>
    </source>
</evidence>
<dbReference type="InterPro" id="IPR024775">
    <property type="entry name" value="DinB-like"/>
</dbReference>
<comment type="caution">
    <text evidence="2">The sequence shown here is derived from an EMBL/GenBank/DDBJ whole genome shotgun (WGS) entry which is preliminary data.</text>
</comment>
<organism evidence="2 3">
    <name type="scientific">Janibacter melonis</name>
    <dbReference type="NCBI Taxonomy" id="262209"/>
    <lineage>
        <taxon>Bacteria</taxon>
        <taxon>Bacillati</taxon>
        <taxon>Actinomycetota</taxon>
        <taxon>Actinomycetes</taxon>
        <taxon>Micrococcales</taxon>
        <taxon>Intrasporangiaceae</taxon>
        <taxon>Janibacter</taxon>
    </lineage>
</organism>
<dbReference type="SUPFAM" id="SSF109854">
    <property type="entry name" value="DinB/YfiT-like putative metalloenzymes"/>
    <property type="match status" value="1"/>
</dbReference>
<dbReference type="Pfam" id="PF12867">
    <property type="entry name" value="DinB_2"/>
    <property type="match status" value="1"/>
</dbReference>
<gene>
    <name evidence="2" type="ORF">AWH69_02705</name>
</gene>
<evidence type="ECO:0000313" key="3">
    <source>
        <dbReference type="Proteomes" id="UP000076976"/>
    </source>
</evidence>
<dbReference type="EMBL" id="LQZG01000001">
    <property type="protein sequence ID" value="OAB88716.1"/>
    <property type="molecule type" value="Genomic_DNA"/>
</dbReference>
<protein>
    <recommendedName>
        <fullName evidence="1">DinB-like domain-containing protein</fullName>
    </recommendedName>
</protein>
<dbReference type="Proteomes" id="UP000076976">
    <property type="component" value="Unassembled WGS sequence"/>
</dbReference>
<sequence length="179" mass="19662">MTEQTGPTPTLDVIREAFARVRDGLPDQVRGRSADDLLWRPAPDANPVAWLVWHLARVQDDHLAGVAKGVGHPVEEAWPQWEERFGLPYDSDSIGYGQSSEEVGEFSVGDVELLLGYLAAVHERTGEVLRSMSDDDLATVVDTFDGEDVTAQARLVSVIGDITQHQGQIGYVLGLLEQR</sequence>
<keyword evidence="3" id="KW-1185">Reference proteome</keyword>
<dbReference type="Gene3D" id="1.20.120.450">
    <property type="entry name" value="dinb family like domain"/>
    <property type="match status" value="1"/>
</dbReference>
<reference evidence="2 3" key="1">
    <citation type="submission" date="2016-01" db="EMBL/GenBank/DDBJ databases">
        <title>Janibacter melonis strain CD11_4 genome sequencing and assembly.</title>
        <authorList>
            <person name="Nair G.R."/>
            <person name="Kaur G."/>
            <person name="Chander A.M."/>
            <person name="Mayilraj S."/>
        </authorList>
    </citation>
    <scope>NUCLEOTIDE SEQUENCE [LARGE SCALE GENOMIC DNA]</scope>
    <source>
        <strain evidence="2 3">CD11-4</strain>
    </source>
</reference>
<accession>A0A176QFZ1</accession>
<evidence type="ECO:0000259" key="1">
    <source>
        <dbReference type="Pfam" id="PF12867"/>
    </source>
</evidence>
<proteinExistence type="predicted"/>
<dbReference type="STRING" id="262209.AWH69_02705"/>
<dbReference type="RefSeq" id="WP_068271077.1">
    <property type="nucleotide sequence ID" value="NZ_LQZG01000001.1"/>
</dbReference>
<dbReference type="InterPro" id="IPR034660">
    <property type="entry name" value="DinB/YfiT-like"/>
</dbReference>
<dbReference type="NCBIfam" id="NF047843">
    <property type="entry name" value="MST_Rv0443"/>
    <property type="match status" value="1"/>
</dbReference>
<dbReference type="AlphaFoldDB" id="A0A176QFZ1"/>
<feature type="domain" description="DinB-like" evidence="1">
    <location>
        <begin position="18"/>
        <end position="169"/>
    </location>
</feature>
<name>A0A176QFZ1_9MICO</name>